<organism evidence="4 5">
    <name type="scientific">Bacillus yunxiaonensis</name>
    <dbReference type="NCBI Taxonomy" id="3127665"/>
    <lineage>
        <taxon>Bacteria</taxon>
        <taxon>Bacillati</taxon>
        <taxon>Bacillota</taxon>
        <taxon>Bacilli</taxon>
        <taxon>Bacillales</taxon>
        <taxon>Bacillaceae</taxon>
        <taxon>Bacillus</taxon>
    </lineage>
</organism>
<dbReference type="InterPro" id="IPR001789">
    <property type="entry name" value="Sig_transdc_resp-reg_receiver"/>
</dbReference>
<dbReference type="Pfam" id="PF04397">
    <property type="entry name" value="LytTR"/>
    <property type="match status" value="1"/>
</dbReference>
<dbReference type="SMART" id="SM00448">
    <property type="entry name" value="REC"/>
    <property type="match status" value="1"/>
</dbReference>
<sequence length="237" mass="27490">MNISIVDDNKNILDQELNLLKSILSKESIISEITTFTSGDSFLFALEDKMFDLILLDIEMPDITGIDIAKIIRKKNKNSLIIFITSHLEFAIDSYELNIFRYIPKSRMEEKLPLALKDAIKIINLQNKNCYTIQTKTRFQKIPLNSILYIYKDGKNSVFVTEDDSIKVRKPLAAVFSEINCKEFFYIDKGVIVNLLHIIKIKDNMAVLKNNEILSVSRNHINELKSNIHMFWEENLL</sequence>
<dbReference type="PANTHER" id="PTHR37299">
    <property type="entry name" value="TRANSCRIPTIONAL REGULATOR-RELATED"/>
    <property type="match status" value="1"/>
</dbReference>
<evidence type="ECO:0000259" key="2">
    <source>
        <dbReference type="PROSITE" id="PS50110"/>
    </source>
</evidence>
<dbReference type="InterPro" id="IPR007492">
    <property type="entry name" value="LytTR_DNA-bd_dom"/>
</dbReference>
<gene>
    <name evidence="4" type="ORF">WAX78_22365</name>
</gene>
<accession>A0ABU8G1R1</accession>
<feature type="domain" description="HTH LytTR-type" evidence="3">
    <location>
        <begin position="131"/>
        <end position="230"/>
    </location>
</feature>
<dbReference type="EMBL" id="JBAWSV010000011">
    <property type="protein sequence ID" value="MEI4832133.1"/>
    <property type="molecule type" value="Genomic_DNA"/>
</dbReference>
<keyword evidence="4" id="KW-0238">DNA-binding</keyword>
<dbReference type="Gene3D" id="3.40.50.2300">
    <property type="match status" value="1"/>
</dbReference>
<evidence type="ECO:0000259" key="3">
    <source>
        <dbReference type="PROSITE" id="PS50930"/>
    </source>
</evidence>
<dbReference type="SUPFAM" id="SSF52172">
    <property type="entry name" value="CheY-like"/>
    <property type="match status" value="1"/>
</dbReference>
<reference evidence="4 5" key="1">
    <citation type="submission" date="2024-01" db="EMBL/GenBank/DDBJ databases">
        <title>Seven novel Bacillus-like species.</title>
        <authorList>
            <person name="Liu G."/>
        </authorList>
    </citation>
    <scope>NUCLEOTIDE SEQUENCE [LARGE SCALE GENOMIC DNA]</scope>
    <source>
        <strain evidence="4 5">FJAT-53711</strain>
    </source>
</reference>
<evidence type="ECO:0000313" key="5">
    <source>
        <dbReference type="Proteomes" id="UP001367922"/>
    </source>
</evidence>
<dbReference type="GO" id="GO:0003677">
    <property type="term" value="F:DNA binding"/>
    <property type="evidence" value="ECO:0007669"/>
    <property type="project" value="UniProtKB-KW"/>
</dbReference>
<dbReference type="CDD" id="cd00156">
    <property type="entry name" value="REC"/>
    <property type="match status" value="1"/>
</dbReference>
<dbReference type="Gene3D" id="2.40.50.1020">
    <property type="entry name" value="LytTr DNA-binding domain"/>
    <property type="match status" value="1"/>
</dbReference>
<evidence type="ECO:0000313" key="4">
    <source>
        <dbReference type="EMBL" id="MEI4832133.1"/>
    </source>
</evidence>
<dbReference type="InterPro" id="IPR011006">
    <property type="entry name" value="CheY-like_superfamily"/>
</dbReference>
<keyword evidence="1" id="KW-0597">Phosphoprotein</keyword>
<proteinExistence type="predicted"/>
<comment type="caution">
    <text evidence="4">The sequence shown here is derived from an EMBL/GenBank/DDBJ whole genome shotgun (WGS) entry which is preliminary data.</text>
</comment>
<keyword evidence="5" id="KW-1185">Reference proteome</keyword>
<dbReference type="PANTHER" id="PTHR37299:SF1">
    <property type="entry name" value="STAGE 0 SPORULATION PROTEIN A HOMOLOG"/>
    <property type="match status" value="1"/>
</dbReference>
<dbReference type="Pfam" id="PF00072">
    <property type="entry name" value="Response_reg"/>
    <property type="match status" value="1"/>
</dbReference>
<dbReference type="SMART" id="SM00850">
    <property type="entry name" value="LytTR"/>
    <property type="match status" value="1"/>
</dbReference>
<feature type="modified residue" description="4-aspartylphosphate" evidence="1">
    <location>
        <position position="57"/>
    </location>
</feature>
<name>A0ABU8G1R1_9BACI</name>
<dbReference type="InterPro" id="IPR046947">
    <property type="entry name" value="LytR-like"/>
</dbReference>
<dbReference type="RefSeq" id="WP_336484273.1">
    <property type="nucleotide sequence ID" value="NZ_JBAWSV010000011.1"/>
</dbReference>
<feature type="domain" description="Response regulatory" evidence="2">
    <location>
        <begin position="2"/>
        <end position="120"/>
    </location>
</feature>
<protein>
    <submittedName>
        <fullName evidence="4">LytTR family DNA-binding domain-containing protein</fullName>
    </submittedName>
</protein>
<dbReference type="PROSITE" id="PS50930">
    <property type="entry name" value="HTH_LYTTR"/>
    <property type="match status" value="1"/>
</dbReference>
<dbReference type="Proteomes" id="UP001367922">
    <property type="component" value="Unassembled WGS sequence"/>
</dbReference>
<evidence type="ECO:0000256" key="1">
    <source>
        <dbReference type="PROSITE-ProRule" id="PRU00169"/>
    </source>
</evidence>
<dbReference type="PROSITE" id="PS50110">
    <property type="entry name" value="RESPONSE_REGULATORY"/>
    <property type="match status" value="1"/>
</dbReference>